<dbReference type="Proteomes" id="UP000318141">
    <property type="component" value="Unassembled WGS sequence"/>
</dbReference>
<name>A0A562BPZ2_9BURK</name>
<comment type="caution">
    <text evidence="2">The sequence shown here is derived from an EMBL/GenBank/DDBJ whole genome shotgun (WGS) entry which is preliminary data.</text>
</comment>
<dbReference type="AlphaFoldDB" id="A0A562BPZ2"/>
<gene>
    <name evidence="2" type="ORF">L602_001800000400</name>
</gene>
<evidence type="ECO:0000313" key="3">
    <source>
        <dbReference type="Proteomes" id="UP000318141"/>
    </source>
</evidence>
<evidence type="ECO:0000313" key="2">
    <source>
        <dbReference type="EMBL" id="TWG87231.1"/>
    </source>
</evidence>
<organism evidence="2 3">
    <name type="scientific">Cupriavidus gilardii J11</name>
    <dbReference type="NCBI Taxonomy" id="936133"/>
    <lineage>
        <taxon>Bacteria</taxon>
        <taxon>Pseudomonadati</taxon>
        <taxon>Pseudomonadota</taxon>
        <taxon>Betaproteobacteria</taxon>
        <taxon>Burkholderiales</taxon>
        <taxon>Burkholderiaceae</taxon>
        <taxon>Cupriavidus</taxon>
    </lineage>
</organism>
<sequence>MERKGIPYGALTVAALAIAAHTAGPSALAQTAAPANGVRAAGETGAPPLCYAPWFQPGARAQLEADGKMPMSITMTVRHPRRTEDGCEAWLDIQSKSALAAMMGPPVLMDQMHRLAIVGQAGSPDGWITSQRATINAQARYARLFGEVSFEGSGMVSYTGHDIREGATLPGEALWSSAAFEVHSLHSGEAVTTIRVPRASVEITARHVGRKQWIDTALGRRECLPIRFEKQTSLGAIHIGDDIERPKPYHMAVTDWYCPSEAFVLRTEVRQEGEVQVIDTTAIDVPEPRP</sequence>
<evidence type="ECO:0000256" key="1">
    <source>
        <dbReference type="SAM" id="SignalP"/>
    </source>
</evidence>
<protein>
    <recommendedName>
        <fullName evidence="4">DUF3108 domain-containing protein</fullName>
    </recommendedName>
</protein>
<keyword evidence="3" id="KW-1185">Reference proteome</keyword>
<proteinExistence type="predicted"/>
<evidence type="ECO:0008006" key="4">
    <source>
        <dbReference type="Google" id="ProtNLM"/>
    </source>
</evidence>
<keyword evidence="1" id="KW-0732">Signal</keyword>
<dbReference type="EMBL" id="VLJN01000010">
    <property type="protein sequence ID" value="TWG87231.1"/>
    <property type="molecule type" value="Genomic_DNA"/>
</dbReference>
<reference evidence="2 3" key="1">
    <citation type="submission" date="2019-07" db="EMBL/GenBank/DDBJ databases">
        <title>Genome sequencing of lignin-degrading bacterial isolates.</title>
        <authorList>
            <person name="Gladden J."/>
        </authorList>
    </citation>
    <scope>NUCLEOTIDE SEQUENCE [LARGE SCALE GENOMIC DNA]</scope>
    <source>
        <strain evidence="2 3">J11</strain>
    </source>
</reference>
<feature type="signal peptide" evidence="1">
    <location>
        <begin position="1"/>
        <end position="29"/>
    </location>
</feature>
<feature type="chain" id="PRO_5021721673" description="DUF3108 domain-containing protein" evidence="1">
    <location>
        <begin position="30"/>
        <end position="290"/>
    </location>
</feature>
<accession>A0A562BPZ2</accession>